<evidence type="ECO:0000256" key="1">
    <source>
        <dbReference type="ARBA" id="ARBA00004651"/>
    </source>
</evidence>
<keyword evidence="4" id="KW-0808">Transferase</keyword>
<feature type="transmembrane region" description="Helical" evidence="8">
    <location>
        <begin position="23"/>
        <end position="43"/>
    </location>
</feature>
<evidence type="ECO:0000256" key="8">
    <source>
        <dbReference type="SAM" id="Phobius"/>
    </source>
</evidence>
<evidence type="ECO:0000313" key="11">
    <source>
        <dbReference type="Proteomes" id="UP000190787"/>
    </source>
</evidence>
<evidence type="ECO:0000256" key="3">
    <source>
        <dbReference type="ARBA" id="ARBA00022676"/>
    </source>
</evidence>
<feature type="transmembrane region" description="Helical" evidence="8">
    <location>
        <begin position="320"/>
        <end position="338"/>
    </location>
</feature>
<evidence type="ECO:0000256" key="2">
    <source>
        <dbReference type="ARBA" id="ARBA00022475"/>
    </source>
</evidence>
<dbReference type="PANTHER" id="PTHR33908">
    <property type="entry name" value="MANNOSYLTRANSFERASE YKCB-RELATED"/>
    <property type="match status" value="1"/>
</dbReference>
<feature type="transmembrane region" description="Helical" evidence="8">
    <location>
        <begin position="259"/>
        <end position="276"/>
    </location>
</feature>
<dbReference type="Proteomes" id="UP000190787">
    <property type="component" value="Unassembled WGS sequence"/>
</dbReference>
<organism evidence="10 11">
    <name type="scientific">Thioclava sediminum</name>
    <dbReference type="NCBI Taxonomy" id="1915319"/>
    <lineage>
        <taxon>Bacteria</taxon>
        <taxon>Pseudomonadati</taxon>
        <taxon>Pseudomonadota</taxon>
        <taxon>Alphaproteobacteria</taxon>
        <taxon>Rhodobacterales</taxon>
        <taxon>Paracoccaceae</taxon>
        <taxon>Thioclava</taxon>
    </lineage>
</organism>
<keyword evidence="3" id="KW-0328">Glycosyltransferase</keyword>
<dbReference type="InterPro" id="IPR050297">
    <property type="entry name" value="LipidA_mod_glycosyltrf_83"/>
</dbReference>
<dbReference type="Pfam" id="PF13231">
    <property type="entry name" value="PMT_2"/>
    <property type="match status" value="1"/>
</dbReference>
<evidence type="ECO:0000256" key="7">
    <source>
        <dbReference type="ARBA" id="ARBA00023136"/>
    </source>
</evidence>
<reference evidence="10 11" key="1">
    <citation type="submission" date="2016-11" db="EMBL/GenBank/DDBJ databases">
        <title>A multilocus sequence analysis scheme for characterization of bacteria in the genus Thioclava.</title>
        <authorList>
            <person name="Liu Y."/>
            <person name="Shao Z."/>
        </authorList>
    </citation>
    <scope>NUCLEOTIDE SEQUENCE [LARGE SCALE GENOMIC DNA]</scope>
    <source>
        <strain evidence="10 11">TAW-CT134</strain>
    </source>
</reference>
<keyword evidence="11" id="KW-1185">Reference proteome</keyword>
<dbReference type="InterPro" id="IPR038731">
    <property type="entry name" value="RgtA/B/C-like"/>
</dbReference>
<feature type="transmembrane region" description="Helical" evidence="8">
    <location>
        <begin position="55"/>
        <end position="76"/>
    </location>
</feature>
<feature type="transmembrane region" description="Helical" evidence="8">
    <location>
        <begin position="132"/>
        <end position="154"/>
    </location>
</feature>
<feature type="domain" description="Glycosyltransferase RgtA/B/C/D-like" evidence="9">
    <location>
        <begin position="64"/>
        <end position="222"/>
    </location>
</feature>
<feature type="transmembrane region" description="Helical" evidence="8">
    <location>
        <begin position="205"/>
        <end position="223"/>
    </location>
</feature>
<keyword evidence="5 8" id="KW-0812">Transmembrane</keyword>
<proteinExistence type="predicted"/>
<keyword evidence="6 8" id="KW-1133">Transmembrane helix</keyword>
<evidence type="ECO:0000313" key="10">
    <source>
        <dbReference type="EMBL" id="OOY24381.1"/>
    </source>
</evidence>
<evidence type="ECO:0000256" key="6">
    <source>
        <dbReference type="ARBA" id="ARBA00022989"/>
    </source>
</evidence>
<comment type="subcellular location">
    <subcellularLocation>
        <location evidence="1">Cell membrane</location>
        <topology evidence="1">Multi-pass membrane protein</topology>
    </subcellularLocation>
</comment>
<keyword evidence="2" id="KW-1003">Cell membrane</keyword>
<gene>
    <name evidence="10" type="ORF">BMI91_10055</name>
</gene>
<dbReference type="RefSeq" id="WP_078604845.1">
    <property type="nucleotide sequence ID" value="NZ_MPZV01000002.1"/>
</dbReference>
<name>A0ABX3MXL6_9RHOB</name>
<dbReference type="PANTHER" id="PTHR33908:SF11">
    <property type="entry name" value="MEMBRANE PROTEIN"/>
    <property type="match status" value="1"/>
</dbReference>
<comment type="caution">
    <text evidence="10">The sequence shown here is derived from an EMBL/GenBank/DDBJ whole genome shotgun (WGS) entry which is preliminary data.</text>
</comment>
<evidence type="ECO:0000256" key="4">
    <source>
        <dbReference type="ARBA" id="ARBA00022679"/>
    </source>
</evidence>
<evidence type="ECO:0000259" key="9">
    <source>
        <dbReference type="Pfam" id="PF13231"/>
    </source>
</evidence>
<dbReference type="EMBL" id="MPZV01000002">
    <property type="protein sequence ID" value="OOY24381.1"/>
    <property type="molecule type" value="Genomic_DNA"/>
</dbReference>
<evidence type="ECO:0000256" key="5">
    <source>
        <dbReference type="ARBA" id="ARBA00022692"/>
    </source>
</evidence>
<protein>
    <recommendedName>
        <fullName evidence="9">Glycosyltransferase RgtA/B/C/D-like domain-containing protein</fullName>
    </recommendedName>
</protein>
<feature type="transmembrane region" description="Helical" evidence="8">
    <location>
        <begin position="350"/>
        <end position="368"/>
    </location>
</feature>
<feature type="transmembrane region" description="Helical" evidence="8">
    <location>
        <begin position="296"/>
        <end position="314"/>
    </location>
</feature>
<accession>A0ABX3MXL6</accession>
<sequence>MSADPMPRAAGRAIPDAIWPLSIVAYFVFQTFYRTALGGALGLDDAQMIFDARSFAWGYGPQLPLFAWLQHLVFMVTGPTMFGLALLKNTLLCGTVLTCYGLMRTRLDPRRAWVATLGLVLLPQIAWESQRALTHSVLATFSAALCFATIWWIARRPSLAGFVTLGLVLGMGLLSKYNFVLLPISTTLALIGFPELRASFRDRRLFLSLLIAAAIALPPYVWILNHPEIAFASAKKFDAAEDVSLGARLVGPVLATGQGILNFLALPLLVGGLLYWRYRESKPDAPQPLLRLMLRVMVIGLVLLLLGALAVGAGQIKDRWLQPLLFLAGPALGLWLLPRLSATGLRRLQQVYAVLLVLVTIALPIHFFQGKSRNAAPFETLVPQLVAAVGADATLIAPQWEGANILYRAPRMTVLNASSDFTKPLPDGPAFVIWDGTNAATGAGLLRATYPDHPDWTTGEVQQLAAPYPFADGKNFTLSFAPVVKPGDQPR</sequence>
<keyword evidence="7 8" id="KW-0472">Membrane</keyword>